<dbReference type="PANTHER" id="PTHR42862">
    <property type="entry name" value="DELTA-1-PYRROLINE-5-CARBOXYLATE DEHYDROGENASE 1, ISOFORM A-RELATED"/>
    <property type="match status" value="1"/>
</dbReference>
<evidence type="ECO:0000256" key="2">
    <source>
        <dbReference type="ARBA" id="ARBA00023027"/>
    </source>
</evidence>
<keyword evidence="5" id="KW-1185">Reference proteome</keyword>
<dbReference type="Proteomes" id="UP001595530">
    <property type="component" value="Unassembled WGS sequence"/>
</dbReference>
<sequence length="554" mass="59371">MSHPFFDRHQALLQQATEAIEQRGYWSAYTEMPSPKVYGETANDDGKAAYEAHLGKPFALAQAATVGQAGKEASPYGFNLGITYPKADLDQLFAAIKTASPAWRKAGPEAWVGVSLEILQRLNQRSFEIAYAVMHTTGQAFMMSFQAGGPHAQDRGLEAVAYAWQEMRKIPKMAYWEKPQGKNEPLKMEKHYSVVPRGVGLVIGCCTFPTWNSYPGLFASLATGNAVVVKPHPGAILPLAITVKIAREVLEEAGFDPNIVTLAAHEQGDNTAVELATRPEIRLIDFTGSSQNGNWLERNAHQAQVFTEKSGVNQIIIDSTDDFKGMVRNIAFSLTLYSGQMCTAPQNIYIPKDGVDTPEGRVGFDQVVAAIGDSIAKLTSDPAKAVEVLGAIQNVGVLDRIDAARAIGEIVVDSKALAHPLFPDARIRTPLLVKVSEVDESKIMQEFFGPISFGIATDSTAHSIALAEKGARDHGALTLSVYSSSAAVIADARSAAEDAGVALSINLTGAVFVNQSAAFSDFHGTGANPAANASLSDAAFVANRFRVVQSRAHV</sequence>
<evidence type="ECO:0000313" key="4">
    <source>
        <dbReference type="EMBL" id="MFC3106478.1"/>
    </source>
</evidence>
<dbReference type="InterPro" id="IPR050485">
    <property type="entry name" value="Proline_metab_enzyme"/>
</dbReference>
<evidence type="ECO:0000259" key="3">
    <source>
        <dbReference type="Pfam" id="PF00171"/>
    </source>
</evidence>
<keyword evidence="2" id="KW-0520">NAD</keyword>
<dbReference type="RefSeq" id="WP_390324847.1">
    <property type="nucleotide sequence ID" value="NZ_JBHRTP010000002.1"/>
</dbReference>
<gene>
    <name evidence="4" type="primary">paaN</name>
    <name evidence="4" type="ORF">ACFOFO_00640</name>
</gene>
<dbReference type="InterPro" id="IPR016163">
    <property type="entry name" value="Ald_DH_C"/>
</dbReference>
<dbReference type="InterPro" id="IPR015590">
    <property type="entry name" value="Aldehyde_DH_dom"/>
</dbReference>
<proteinExistence type="predicted"/>
<dbReference type="Gene3D" id="3.40.309.10">
    <property type="entry name" value="Aldehyde Dehydrogenase, Chain A, domain 2"/>
    <property type="match status" value="1"/>
</dbReference>
<name>A0ABV7EUR2_9BURK</name>
<dbReference type="EMBL" id="JBHRTP010000002">
    <property type="protein sequence ID" value="MFC3106478.1"/>
    <property type="molecule type" value="Genomic_DNA"/>
</dbReference>
<evidence type="ECO:0000313" key="5">
    <source>
        <dbReference type="Proteomes" id="UP001595530"/>
    </source>
</evidence>
<dbReference type="Gene3D" id="3.40.605.10">
    <property type="entry name" value="Aldehyde Dehydrogenase, Chain A, domain 1"/>
    <property type="match status" value="1"/>
</dbReference>
<reference evidence="5" key="1">
    <citation type="journal article" date="2019" name="Int. J. Syst. Evol. Microbiol.">
        <title>The Global Catalogue of Microorganisms (GCM) 10K type strain sequencing project: providing services to taxonomists for standard genome sequencing and annotation.</title>
        <authorList>
            <consortium name="The Broad Institute Genomics Platform"/>
            <consortium name="The Broad Institute Genome Sequencing Center for Infectious Disease"/>
            <person name="Wu L."/>
            <person name="Ma J."/>
        </authorList>
    </citation>
    <scope>NUCLEOTIDE SEQUENCE [LARGE SCALE GENOMIC DNA]</scope>
    <source>
        <strain evidence="5">KCTC 42986</strain>
    </source>
</reference>
<dbReference type="InterPro" id="IPR011975">
    <property type="entry name" value="PaaN_2"/>
</dbReference>
<dbReference type="InterPro" id="IPR016162">
    <property type="entry name" value="Ald_DH_N"/>
</dbReference>
<accession>A0ABV7EUR2</accession>
<feature type="domain" description="Aldehyde dehydrogenase" evidence="3">
    <location>
        <begin position="86"/>
        <end position="496"/>
    </location>
</feature>
<keyword evidence="1" id="KW-0560">Oxidoreductase</keyword>
<protein>
    <submittedName>
        <fullName evidence="4">Phenylacetic acid degradation protein PaaN</fullName>
    </submittedName>
</protein>
<dbReference type="Pfam" id="PF00171">
    <property type="entry name" value="Aldedh"/>
    <property type="match status" value="1"/>
</dbReference>
<comment type="caution">
    <text evidence="4">The sequence shown here is derived from an EMBL/GenBank/DDBJ whole genome shotgun (WGS) entry which is preliminary data.</text>
</comment>
<dbReference type="SUPFAM" id="SSF53720">
    <property type="entry name" value="ALDH-like"/>
    <property type="match status" value="1"/>
</dbReference>
<evidence type="ECO:0000256" key="1">
    <source>
        <dbReference type="ARBA" id="ARBA00023002"/>
    </source>
</evidence>
<dbReference type="NCBIfam" id="TIGR02288">
    <property type="entry name" value="PaaN_2"/>
    <property type="match status" value="1"/>
</dbReference>
<organism evidence="4 5">
    <name type="scientific">Undibacterium arcticum</name>
    <dbReference type="NCBI Taxonomy" id="1762892"/>
    <lineage>
        <taxon>Bacteria</taxon>
        <taxon>Pseudomonadati</taxon>
        <taxon>Pseudomonadota</taxon>
        <taxon>Betaproteobacteria</taxon>
        <taxon>Burkholderiales</taxon>
        <taxon>Oxalobacteraceae</taxon>
        <taxon>Undibacterium</taxon>
    </lineage>
</organism>
<dbReference type="PANTHER" id="PTHR42862:SF1">
    <property type="entry name" value="DELTA-1-PYRROLINE-5-CARBOXYLATE DEHYDROGENASE 2, ISOFORM A-RELATED"/>
    <property type="match status" value="1"/>
</dbReference>
<dbReference type="InterPro" id="IPR016161">
    <property type="entry name" value="Ald_DH/histidinol_DH"/>
</dbReference>